<evidence type="ECO:0000313" key="3">
    <source>
        <dbReference type="Proteomes" id="UP000546200"/>
    </source>
</evidence>
<keyword evidence="3" id="KW-1185">Reference proteome</keyword>
<dbReference type="PANTHER" id="PTHR33361:SF2">
    <property type="entry name" value="DUF885 DOMAIN-CONTAINING PROTEIN"/>
    <property type="match status" value="1"/>
</dbReference>
<dbReference type="Pfam" id="PF05960">
    <property type="entry name" value="DUF885"/>
    <property type="match status" value="1"/>
</dbReference>
<dbReference type="PANTHER" id="PTHR33361">
    <property type="entry name" value="GLR0591 PROTEIN"/>
    <property type="match status" value="1"/>
</dbReference>
<evidence type="ECO:0000313" key="2">
    <source>
        <dbReference type="EMBL" id="MBB5713278.1"/>
    </source>
</evidence>
<dbReference type="RefSeq" id="WP_184053231.1">
    <property type="nucleotide sequence ID" value="NZ_JACIJK010000001.1"/>
</dbReference>
<feature type="chain" id="PRO_5030677402" evidence="1">
    <location>
        <begin position="27"/>
        <end position="608"/>
    </location>
</feature>
<proteinExistence type="predicted"/>
<dbReference type="PROSITE" id="PS51318">
    <property type="entry name" value="TAT"/>
    <property type="match status" value="1"/>
</dbReference>
<comment type="caution">
    <text evidence="2">The sequence shown here is derived from an EMBL/GenBank/DDBJ whole genome shotgun (WGS) entry which is preliminary data.</text>
</comment>
<name>A0A7W9BA67_9SPHN</name>
<keyword evidence="1" id="KW-0732">Signal</keyword>
<feature type="signal peptide" evidence="1">
    <location>
        <begin position="1"/>
        <end position="26"/>
    </location>
</feature>
<sequence>MIDRRTLLGSGVAMTSLALLGSVAHAAETSSSGPLSTLFDTFVQESLDRSPDSATSLGLDVGARAGQRRLVSDNSAAGIAADKALTASQLSRLRAFPHASLTGLDRVNYDAVLYGLENADAANRAFRFGEAGASTPYVLSQIAGTYQSFPTFLDTQHPINNAADADAYLARLTGFSCLLDNDTARAQADAAAGVIPPDFILDKALAQLTTLRTAGPDSARLVTSLAERTKAKAIAGDWSARAAAIYTGQVQPALGRQIAAVRAMRARATSTAGITLLPGSQGYYAAALKNYTTSSLSPADVHRIGMEQVGQYQAEIDAILKTQGLTTGSVGARLTALGTDPKRLWPDTDEGKASAIASLNEQVKAITPRLTEIFRDPPAVPLEIRRVPKEIEAGAPLGYYNQATLDGSRPAIYYLNLQHSSDWPRWQLPSVTYHEGVPGHHLQGSVAFTIKGLPLLRRLSWYSGYGEGWALYAEQLADELGMYRNDPLGRVGYLKSELWRACRMVVDSGLHSRGWTRDQGVRYLVDNAGLSEGAATNEVDRYCVWPGQAPSYKIGHTVINQLRDRARARLGQRFDIKDFHAVVLNSGAVPLDVLDRMVTAYAASGRVA</sequence>
<protein>
    <submittedName>
        <fullName evidence="2">Uncharacterized protein (DUF885 family)</fullName>
    </submittedName>
</protein>
<dbReference type="Proteomes" id="UP000546200">
    <property type="component" value="Unassembled WGS sequence"/>
</dbReference>
<reference evidence="2 3" key="1">
    <citation type="submission" date="2020-08" db="EMBL/GenBank/DDBJ databases">
        <title>Genomic Encyclopedia of Type Strains, Phase IV (KMG-IV): sequencing the most valuable type-strain genomes for metagenomic binning, comparative biology and taxonomic classification.</title>
        <authorList>
            <person name="Goeker M."/>
        </authorList>
    </citation>
    <scope>NUCLEOTIDE SEQUENCE [LARGE SCALE GENOMIC DNA]</scope>
    <source>
        <strain evidence="2 3">DSM 100044</strain>
    </source>
</reference>
<evidence type="ECO:0000256" key="1">
    <source>
        <dbReference type="SAM" id="SignalP"/>
    </source>
</evidence>
<dbReference type="EMBL" id="JACIJK010000001">
    <property type="protein sequence ID" value="MBB5713278.1"/>
    <property type="molecule type" value="Genomic_DNA"/>
</dbReference>
<gene>
    <name evidence="2" type="ORF">FHS94_000097</name>
</gene>
<dbReference type="InterPro" id="IPR010281">
    <property type="entry name" value="DUF885"/>
</dbReference>
<accession>A0A7W9BA67</accession>
<dbReference type="InterPro" id="IPR006311">
    <property type="entry name" value="TAT_signal"/>
</dbReference>
<dbReference type="AlphaFoldDB" id="A0A7W9BA67"/>
<organism evidence="2 3">
    <name type="scientific">Sphingomonas aerophila</name>
    <dbReference type="NCBI Taxonomy" id="1344948"/>
    <lineage>
        <taxon>Bacteria</taxon>
        <taxon>Pseudomonadati</taxon>
        <taxon>Pseudomonadota</taxon>
        <taxon>Alphaproteobacteria</taxon>
        <taxon>Sphingomonadales</taxon>
        <taxon>Sphingomonadaceae</taxon>
        <taxon>Sphingomonas</taxon>
    </lineage>
</organism>